<keyword evidence="1" id="KW-0812">Transmembrane</keyword>
<dbReference type="EMBL" id="JAGGKT010000014">
    <property type="protein sequence ID" value="MBP1933910.1"/>
    <property type="molecule type" value="Genomic_DNA"/>
</dbReference>
<evidence type="ECO:0000313" key="3">
    <source>
        <dbReference type="Proteomes" id="UP001519343"/>
    </source>
</evidence>
<accession>A0ABS4GVK3</accession>
<dbReference type="Proteomes" id="UP001519343">
    <property type="component" value="Unassembled WGS sequence"/>
</dbReference>
<name>A0ABS4GVK3_9BACL</name>
<keyword evidence="3" id="KW-1185">Reference proteome</keyword>
<reference evidence="2 3" key="1">
    <citation type="submission" date="2021-03" db="EMBL/GenBank/DDBJ databases">
        <title>Genomic Encyclopedia of Type Strains, Phase IV (KMG-IV): sequencing the most valuable type-strain genomes for metagenomic binning, comparative biology and taxonomic classification.</title>
        <authorList>
            <person name="Goeker M."/>
        </authorList>
    </citation>
    <scope>NUCLEOTIDE SEQUENCE [LARGE SCALE GENOMIC DNA]</scope>
    <source>
        <strain evidence="2 3">DSM 24738</strain>
    </source>
</reference>
<feature type="transmembrane region" description="Helical" evidence="1">
    <location>
        <begin position="31"/>
        <end position="51"/>
    </location>
</feature>
<keyword evidence="1" id="KW-0472">Membrane</keyword>
<keyword evidence="1" id="KW-1133">Transmembrane helix</keyword>
<protein>
    <submittedName>
        <fullName evidence="2">Uncharacterized protein</fullName>
    </submittedName>
</protein>
<organism evidence="2 3">
    <name type="scientific">Ammoniphilus resinae</name>
    <dbReference type="NCBI Taxonomy" id="861532"/>
    <lineage>
        <taxon>Bacteria</taxon>
        <taxon>Bacillati</taxon>
        <taxon>Bacillota</taxon>
        <taxon>Bacilli</taxon>
        <taxon>Bacillales</taxon>
        <taxon>Paenibacillaceae</taxon>
        <taxon>Aneurinibacillus group</taxon>
        <taxon>Ammoniphilus</taxon>
    </lineage>
</organism>
<proteinExistence type="predicted"/>
<feature type="transmembrane region" description="Helical" evidence="1">
    <location>
        <begin position="6"/>
        <end position="24"/>
    </location>
</feature>
<evidence type="ECO:0000313" key="2">
    <source>
        <dbReference type="EMBL" id="MBP1933910.1"/>
    </source>
</evidence>
<evidence type="ECO:0000256" key="1">
    <source>
        <dbReference type="SAM" id="Phobius"/>
    </source>
</evidence>
<sequence length="52" mass="6006">MNTVAFLVLLIITIYTFGFAVSMWKEKRKLGAVAVFFLTLTMIVLPFFSIFR</sequence>
<comment type="caution">
    <text evidence="2">The sequence shown here is derived from an EMBL/GenBank/DDBJ whole genome shotgun (WGS) entry which is preliminary data.</text>
</comment>
<dbReference type="RefSeq" id="WP_209811923.1">
    <property type="nucleotide sequence ID" value="NZ_JAGGKT010000014.1"/>
</dbReference>
<gene>
    <name evidence="2" type="ORF">J2Z37_003927</name>
</gene>